<feature type="transmembrane region" description="Helical" evidence="1">
    <location>
        <begin position="85"/>
        <end position="104"/>
    </location>
</feature>
<dbReference type="AlphaFoldDB" id="A0A1I6GD22"/>
<name>A0A1I6GD22_9RHOB</name>
<evidence type="ECO:0000313" key="3">
    <source>
        <dbReference type="Proteomes" id="UP000199658"/>
    </source>
</evidence>
<proteinExistence type="predicted"/>
<evidence type="ECO:0000313" key="2">
    <source>
        <dbReference type="EMBL" id="SFR40040.1"/>
    </source>
</evidence>
<dbReference type="STRING" id="670154.SAMN04488002_1259"/>
<organism evidence="2 3">
    <name type="scientific">Litoreibacter janthinus</name>
    <dbReference type="NCBI Taxonomy" id="670154"/>
    <lineage>
        <taxon>Bacteria</taxon>
        <taxon>Pseudomonadati</taxon>
        <taxon>Pseudomonadota</taxon>
        <taxon>Alphaproteobacteria</taxon>
        <taxon>Rhodobacterales</taxon>
        <taxon>Roseobacteraceae</taxon>
        <taxon>Litoreibacter</taxon>
    </lineage>
</organism>
<keyword evidence="3" id="KW-1185">Reference proteome</keyword>
<keyword evidence="1" id="KW-1133">Transmembrane helix</keyword>
<reference evidence="3" key="1">
    <citation type="submission" date="2016-10" db="EMBL/GenBank/DDBJ databases">
        <authorList>
            <person name="Varghese N."/>
            <person name="Submissions S."/>
        </authorList>
    </citation>
    <scope>NUCLEOTIDE SEQUENCE [LARGE SCALE GENOMIC DNA]</scope>
    <source>
        <strain evidence="3">DSM 26921</strain>
    </source>
</reference>
<feature type="transmembrane region" description="Helical" evidence="1">
    <location>
        <begin position="144"/>
        <end position="163"/>
    </location>
</feature>
<protein>
    <submittedName>
        <fullName evidence="2">Uncharacterized membrane protein</fullName>
    </submittedName>
</protein>
<dbReference type="InterPro" id="IPR013901">
    <property type="entry name" value="Anthrone_oxy"/>
</dbReference>
<feature type="transmembrane region" description="Helical" evidence="1">
    <location>
        <begin position="56"/>
        <end position="78"/>
    </location>
</feature>
<sequence length="174" mass="18587">MPRTSLFLCLVPLVLFGAIGGFFYAYSVSVMQGLNNLSDSAAIQAMQELNRGTRNAVFLVTFLFTPIVSVLCAAVLYWKGDRATGVLLLAASAVYFLGSFLPTVNINVPLNHEIEALNATMLSSSEAASVWAEYSATWTYWNTIRAVMALIGLALAGSAVYALKRQPAPVAVGA</sequence>
<dbReference type="Proteomes" id="UP000199658">
    <property type="component" value="Unassembled WGS sequence"/>
</dbReference>
<dbReference type="OrthoDB" id="428263at2"/>
<accession>A0A1I6GD22</accession>
<dbReference type="Pfam" id="PF08592">
    <property type="entry name" value="Anthrone_oxy"/>
    <property type="match status" value="1"/>
</dbReference>
<evidence type="ECO:0000256" key="1">
    <source>
        <dbReference type="SAM" id="Phobius"/>
    </source>
</evidence>
<keyword evidence="1" id="KW-0812">Transmembrane</keyword>
<dbReference type="RefSeq" id="WP_090213877.1">
    <property type="nucleotide sequence ID" value="NZ_FOYO01000001.1"/>
</dbReference>
<keyword evidence="1" id="KW-0472">Membrane</keyword>
<dbReference type="EMBL" id="FOYO01000001">
    <property type="protein sequence ID" value="SFR40040.1"/>
    <property type="molecule type" value="Genomic_DNA"/>
</dbReference>
<gene>
    <name evidence="2" type="ORF">SAMN04488002_1259</name>
</gene>